<feature type="transmembrane region" description="Helical" evidence="1">
    <location>
        <begin position="12"/>
        <end position="33"/>
    </location>
</feature>
<feature type="transmembrane region" description="Helical" evidence="1">
    <location>
        <begin position="198"/>
        <end position="217"/>
    </location>
</feature>
<evidence type="ECO:0000256" key="1">
    <source>
        <dbReference type="SAM" id="Phobius"/>
    </source>
</evidence>
<reference evidence="2 3" key="1">
    <citation type="submission" date="2023-08" db="EMBL/GenBank/DDBJ databases">
        <title>Phytohabitans sansha sp. nov., isolated from marine sediment.</title>
        <authorList>
            <person name="Zhao Y."/>
            <person name="Yi K."/>
        </authorList>
    </citation>
    <scope>NUCLEOTIDE SEQUENCE [LARGE SCALE GENOMIC DNA]</scope>
    <source>
        <strain evidence="2 3">ZYX-F-186</strain>
    </source>
</reference>
<feature type="transmembrane region" description="Helical" evidence="1">
    <location>
        <begin position="152"/>
        <end position="178"/>
    </location>
</feature>
<evidence type="ECO:0000313" key="2">
    <source>
        <dbReference type="EMBL" id="MDQ7909833.1"/>
    </source>
</evidence>
<protein>
    <submittedName>
        <fullName evidence="2">ABC transporter permease subunit</fullName>
    </submittedName>
</protein>
<dbReference type="Pfam" id="PF12679">
    <property type="entry name" value="ABC2_membrane_2"/>
    <property type="match status" value="1"/>
</dbReference>
<keyword evidence="1" id="KW-0472">Membrane</keyword>
<keyword evidence="1" id="KW-0812">Transmembrane</keyword>
<gene>
    <name evidence="2" type="ORF">RB614_35585</name>
</gene>
<name>A0ABU0ZS88_9ACTN</name>
<keyword evidence="1" id="KW-1133">Transmembrane helix</keyword>
<dbReference type="RefSeq" id="WP_308717090.1">
    <property type="nucleotide sequence ID" value="NZ_JAVHUY010000047.1"/>
</dbReference>
<dbReference type="EMBL" id="JAVHUY010000047">
    <property type="protein sequence ID" value="MDQ7909833.1"/>
    <property type="molecule type" value="Genomic_DNA"/>
</dbReference>
<feature type="transmembrane region" description="Helical" evidence="1">
    <location>
        <begin position="285"/>
        <end position="307"/>
    </location>
</feature>
<feature type="transmembrane region" description="Helical" evidence="1">
    <location>
        <begin position="224"/>
        <end position="245"/>
    </location>
</feature>
<evidence type="ECO:0000313" key="3">
    <source>
        <dbReference type="Proteomes" id="UP001230908"/>
    </source>
</evidence>
<accession>A0ABU0ZS88</accession>
<keyword evidence="3" id="KW-1185">Reference proteome</keyword>
<feature type="transmembrane region" description="Helical" evidence="1">
    <location>
        <begin position="105"/>
        <end position="131"/>
    </location>
</feature>
<comment type="caution">
    <text evidence="2">The sequence shown here is derived from an EMBL/GenBank/DDBJ whole genome shotgun (WGS) entry which is preliminary data.</text>
</comment>
<proteinExistence type="predicted"/>
<sequence length="313" mass="34001">MNLALAELSRLVARRFVLLMTVLLVAAFGVTVATTVASSHRPTAAEVAEAEREVLFAQARIEQIREDCERQRVSPEFCEVYTEREPRIEDYLYGVFVFSQEITDLVYFMIAFLALFAFLVAASFVGAELTSGGMTNLLLWRPQRVTVLGTKLATVLAAVVALSAVASVLYIGAFYAIAEVGGVPGVLDGEFWRDLVLTVGRDLGMVAFAAAIGFGAATLGRHTAAALGLVATYAIVWEIGARIVFEVIEAATPDRYMLSSYIGAWMAGEVSFWDQYGDRQYELTWMHAAAVFAVALAAIVGGAFATFRHRDLA</sequence>
<dbReference type="Proteomes" id="UP001230908">
    <property type="component" value="Unassembled WGS sequence"/>
</dbReference>
<organism evidence="2 3">
    <name type="scientific">Phytohabitans maris</name>
    <dbReference type="NCBI Taxonomy" id="3071409"/>
    <lineage>
        <taxon>Bacteria</taxon>
        <taxon>Bacillati</taxon>
        <taxon>Actinomycetota</taxon>
        <taxon>Actinomycetes</taxon>
        <taxon>Micromonosporales</taxon>
        <taxon>Micromonosporaceae</taxon>
    </lineage>
</organism>